<keyword evidence="2" id="KW-1185">Reference proteome</keyword>
<dbReference type="EMBL" id="CP022743">
    <property type="protein sequence ID" value="ASU34365.1"/>
    <property type="molecule type" value="Genomic_DNA"/>
</dbReference>
<protein>
    <submittedName>
        <fullName evidence="1">Uncharacterized protein</fullName>
    </submittedName>
</protein>
<reference evidence="1 2" key="1">
    <citation type="submission" date="2017-08" db="EMBL/GenBank/DDBJ databases">
        <title>Complete genome sequence of Mucilaginibacter sp. strain BJC16-A31.</title>
        <authorList>
            <consortium name="Henan University of Science and Technology"/>
            <person name="You X."/>
        </authorList>
    </citation>
    <scope>NUCLEOTIDE SEQUENCE [LARGE SCALE GENOMIC DNA]</scope>
    <source>
        <strain evidence="1 2">BJC16-A31</strain>
    </source>
</reference>
<name>A0A223NWX8_9SPHI</name>
<evidence type="ECO:0000313" key="1">
    <source>
        <dbReference type="EMBL" id="ASU34365.1"/>
    </source>
</evidence>
<organism evidence="1 2">
    <name type="scientific">Mucilaginibacter xinganensis</name>
    <dbReference type="NCBI Taxonomy" id="1234841"/>
    <lineage>
        <taxon>Bacteria</taxon>
        <taxon>Pseudomonadati</taxon>
        <taxon>Bacteroidota</taxon>
        <taxon>Sphingobacteriia</taxon>
        <taxon>Sphingobacteriales</taxon>
        <taxon>Sphingobacteriaceae</taxon>
        <taxon>Mucilaginibacter</taxon>
    </lineage>
</organism>
<gene>
    <name evidence="1" type="ORF">MuYL_2478</name>
</gene>
<dbReference type="Proteomes" id="UP000215002">
    <property type="component" value="Chromosome"/>
</dbReference>
<dbReference type="KEGG" id="muc:MuYL_2478"/>
<accession>A0A223NWX8</accession>
<proteinExistence type="predicted"/>
<sequence length="70" mass="7995">MKTHGNTYVFCHQSIQSPVHVFHRTLGILIGYVGNANLGHYLINQKGNRKQINRLVCGGHMIVDYKFLRS</sequence>
<evidence type="ECO:0000313" key="2">
    <source>
        <dbReference type="Proteomes" id="UP000215002"/>
    </source>
</evidence>
<dbReference type="AlphaFoldDB" id="A0A223NWX8"/>
<dbReference type="RefSeq" id="WP_094570723.1">
    <property type="nucleotide sequence ID" value="NZ_CP022743.1"/>
</dbReference>